<feature type="domain" description="DUF306" evidence="2">
    <location>
        <begin position="150"/>
        <end position="260"/>
    </location>
</feature>
<gene>
    <name evidence="3" type="ordered locus">Dtpsy_3278</name>
</gene>
<feature type="chain" id="PRO_5039945464" description="DUF306 domain-containing protein" evidence="1">
    <location>
        <begin position="29"/>
        <end position="280"/>
    </location>
</feature>
<dbReference type="KEGG" id="dia:Dtpsy_3278"/>
<dbReference type="Pfam" id="PF09619">
    <property type="entry name" value="YscW"/>
    <property type="match status" value="1"/>
</dbReference>
<dbReference type="InterPro" id="IPR038670">
    <property type="entry name" value="HslJ-like_sf"/>
</dbReference>
<dbReference type="Gene3D" id="2.40.128.270">
    <property type="match status" value="1"/>
</dbReference>
<dbReference type="RefSeq" id="WP_015914513.1">
    <property type="nucleotide sequence ID" value="NC_011992.1"/>
</dbReference>
<evidence type="ECO:0000313" key="3">
    <source>
        <dbReference type="EMBL" id="ACM34707.1"/>
    </source>
</evidence>
<keyword evidence="1" id="KW-0732">Signal</keyword>
<reference evidence="3 4" key="1">
    <citation type="journal article" date="2010" name="J. Bacteriol.">
        <title>Completed genome sequence of the anaerobic iron-oxidizing bacterium Acidovorax ebreus strain TPSY.</title>
        <authorList>
            <person name="Byrne-Bailey K.G."/>
            <person name="Weber K.A."/>
            <person name="Chair A.H."/>
            <person name="Bose S."/>
            <person name="Knox T."/>
            <person name="Spanbauer T.L."/>
            <person name="Chertkov O."/>
            <person name="Coates J.D."/>
        </authorList>
    </citation>
    <scope>NUCLEOTIDE SEQUENCE [LARGE SCALE GENOMIC DNA]</scope>
    <source>
        <strain evidence="3 4">TPSY</strain>
    </source>
</reference>
<organism evidence="3 4">
    <name type="scientific">Acidovorax ebreus (strain TPSY)</name>
    <name type="common">Diaphorobacter sp. (strain TPSY)</name>
    <dbReference type="NCBI Taxonomy" id="535289"/>
    <lineage>
        <taxon>Bacteria</taxon>
        <taxon>Pseudomonadati</taxon>
        <taxon>Pseudomonadota</taxon>
        <taxon>Betaproteobacteria</taxon>
        <taxon>Burkholderiales</taxon>
        <taxon>Comamonadaceae</taxon>
        <taxon>Diaphorobacter</taxon>
    </lineage>
</organism>
<name>A0A9J9UCG4_ACIET</name>
<dbReference type="AlphaFoldDB" id="A0A9J9UCG4"/>
<feature type="signal peptide" evidence="1">
    <location>
        <begin position="1"/>
        <end position="28"/>
    </location>
</feature>
<proteinExistence type="predicted"/>
<protein>
    <recommendedName>
        <fullName evidence="2">DUF306 domain-containing protein</fullName>
    </recommendedName>
</protein>
<dbReference type="Proteomes" id="UP000000450">
    <property type="component" value="Chromosome"/>
</dbReference>
<evidence type="ECO:0000256" key="1">
    <source>
        <dbReference type="SAM" id="SignalP"/>
    </source>
</evidence>
<dbReference type="PANTHER" id="PTHR38013:SF1">
    <property type="entry name" value="GLYCOPROTEIN_POLYSACCHARIDE METABOLISM"/>
    <property type="match status" value="1"/>
</dbReference>
<evidence type="ECO:0000313" key="4">
    <source>
        <dbReference type="Proteomes" id="UP000000450"/>
    </source>
</evidence>
<dbReference type="Pfam" id="PF03724">
    <property type="entry name" value="META"/>
    <property type="match status" value="1"/>
</dbReference>
<sequence>MAGLQPLHAAGRAALLLAAAWLAGCATAPGPDAQISGTVISRERLYVPPDALFEAALVDVTREGYPPRVLGRQRIDPAGPLPYMLRIPYRQADVHAQGRYEVRAAVTQQGRLLLDTPRVHPVLIDPAFRHVDVILARVPALQATAAASVPLRQTYWKLVEVVDDAPVDAPAEGQAAAHLVLQRDAGRVSGSGGCNRFVGQYVQEGGQLRLSRMSASLRLCLAGGGSEPAFFQRLGAVAYYRQQGRTLELRGEDGTPLLRFVAEEWGAPRPEDDEPPMQPQ</sequence>
<accession>A0A9J9UCG4</accession>
<dbReference type="InterPro" id="IPR039366">
    <property type="entry name" value="Pilotin"/>
</dbReference>
<keyword evidence="4" id="KW-1185">Reference proteome</keyword>
<dbReference type="EMBL" id="CP001392">
    <property type="protein sequence ID" value="ACM34707.1"/>
    <property type="molecule type" value="Genomic_DNA"/>
</dbReference>
<dbReference type="InterPro" id="IPR005184">
    <property type="entry name" value="DUF306_Meta_HslJ"/>
</dbReference>
<evidence type="ECO:0000259" key="2">
    <source>
        <dbReference type="Pfam" id="PF03724"/>
    </source>
</evidence>
<dbReference type="PANTHER" id="PTHR38013">
    <property type="entry name" value="GLYCOPROTEIN/POLYSACCHARIDE METABOLISM"/>
    <property type="match status" value="1"/>
</dbReference>
<dbReference type="InterPro" id="IPR053196">
    <property type="entry name" value="Lipoprotein_YbaY-like"/>
</dbReference>